<comment type="similarity">
    <text evidence="1">Belongs to the RelE toxin family.</text>
</comment>
<keyword evidence="2" id="KW-1277">Toxin-antitoxin system</keyword>
<keyword evidence="3" id="KW-0812">Transmembrane</keyword>
<keyword evidence="3" id="KW-1133">Transmembrane helix</keyword>
<sequence>MEVNFSIEYHHAVVREDIPKLSSATQRRVKRAIEEKLTTHPELFGKPLRRSIRGYRKLRVGNYRVIFRIAGFVVKILIIQHRSVVYQMIHKRL</sequence>
<dbReference type="Pfam" id="PF05016">
    <property type="entry name" value="ParE_toxin"/>
    <property type="match status" value="1"/>
</dbReference>
<protein>
    <submittedName>
        <fullName evidence="4">Addiction module antitoxin RelB</fullName>
    </submittedName>
</protein>
<evidence type="ECO:0000256" key="2">
    <source>
        <dbReference type="ARBA" id="ARBA00022649"/>
    </source>
</evidence>
<evidence type="ECO:0000313" key="5">
    <source>
        <dbReference type="Proteomes" id="UP000176678"/>
    </source>
</evidence>
<dbReference type="AlphaFoldDB" id="A0A1F7VH52"/>
<proteinExistence type="inferred from homology"/>
<name>A0A1F7VH52_9BACT</name>
<dbReference type="Proteomes" id="UP000176678">
    <property type="component" value="Unassembled WGS sequence"/>
</dbReference>
<dbReference type="EMBL" id="MGES01000001">
    <property type="protein sequence ID" value="OGL89478.1"/>
    <property type="molecule type" value="Genomic_DNA"/>
</dbReference>
<dbReference type="InterPro" id="IPR007712">
    <property type="entry name" value="RelE/ParE_toxin"/>
</dbReference>
<dbReference type="Gene3D" id="3.30.2310.20">
    <property type="entry name" value="RelE-like"/>
    <property type="match status" value="1"/>
</dbReference>
<reference evidence="4 5" key="1">
    <citation type="journal article" date="2016" name="Nat. Commun.">
        <title>Thousands of microbial genomes shed light on interconnected biogeochemical processes in an aquifer system.</title>
        <authorList>
            <person name="Anantharaman K."/>
            <person name="Brown C.T."/>
            <person name="Hug L.A."/>
            <person name="Sharon I."/>
            <person name="Castelle C.J."/>
            <person name="Probst A.J."/>
            <person name="Thomas B.C."/>
            <person name="Singh A."/>
            <person name="Wilkins M.J."/>
            <person name="Karaoz U."/>
            <person name="Brodie E.L."/>
            <person name="Williams K.H."/>
            <person name="Hubbard S.S."/>
            <person name="Banfield J.F."/>
        </authorList>
    </citation>
    <scope>NUCLEOTIDE SEQUENCE [LARGE SCALE GENOMIC DNA]</scope>
</reference>
<keyword evidence="3" id="KW-0472">Membrane</keyword>
<evidence type="ECO:0000256" key="3">
    <source>
        <dbReference type="SAM" id="Phobius"/>
    </source>
</evidence>
<evidence type="ECO:0000256" key="1">
    <source>
        <dbReference type="ARBA" id="ARBA00006226"/>
    </source>
</evidence>
<gene>
    <name evidence="4" type="ORF">A3H75_01240</name>
</gene>
<organism evidence="4 5">
    <name type="scientific">Candidatus Uhrbacteria bacterium RIFCSPLOWO2_02_FULL_51_9</name>
    <dbReference type="NCBI Taxonomy" id="1802410"/>
    <lineage>
        <taxon>Bacteria</taxon>
        <taxon>Candidatus Uhriibacteriota</taxon>
    </lineage>
</organism>
<evidence type="ECO:0000313" key="4">
    <source>
        <dbReference type="EMBL" id="OGL89478.1"/>
    </source>
</evidence>
<dbReference type="STRING" id="1802410.A3H75_01240"/>
<dbReference type="InterPro" id="IPR035093">
    <property type="entry name" value="RelE/ParE_toxin_dom_sf"/>
</dbReference>
<dbReference type="PANTHER" id="PTHR35601:SF1">
    <property type="entry name" value="TOXIN RELE"/>
    <property type="match status" value="1"/>
</dbReference>
<dbReference type="SUPFAM" id="SSF143011">
    <property type="entry name" value="RelE-like"/>
    <property type="match status" value="1"/>
</dbReference>
<comment type="caution">
    <text evidence="4">The sequence shown here is derived from an EMBL/GenBank/DDBJ whole genome shotgun (WGS) entry which is preliminary data.</text>
</comment>
<dbReference type="PANTHER" id="PTHR35601">
    <property type="entry name" value="TOXIN RELE"/>
    <property type="match status" value="1"/>
</dbReference>
<feature type="transmembrane region" description="Helical" evidence="3">
    <location>
        <begin position="65"/>
        <end position="89"/>
    </location>
</feature>
<accession>A0A1F7VH52</accession>